<dbReference type="PROSITE" id="PS51186">
    <property type="entry name" value="GNAT"/>
    <property type="match status" value="1"/>
</dbReference>
<dbReference type="InterPro" id="IPR016181">
    <property type="entry name" value="Acyl_CoA_acyltransferase"/>
</dbReference>
<sequence>MKYRTDLEGVRPELLQDFCADWPQRPSPSRLFRALQNADFVAVAWSEDERQLRGFAYVVTDKELFAFLPLIEVRAEDQGKGVGSRLMDMLIDQTEGFYALDLLCDEPLRRFYGKFGMQPLLGMAIRRPEALQD</sequence>
<dbReference type="Pfam" id="PF00583">
    <property type="entry name" value="Acetyltransf_1"/>
    <property type="match status" value="1"/>
</dbReference>
<dbReference type="SUPFAM" id="SSF55729">
    <property type="entry name" value="Acyl-CoA N-acyltransferases (Nat)"/>
    <property type="match status" value="1"/>
</dbReference>
<name>A0A809RAJ5_9BACT</name>
<dbReference type="CDD" id="cd04301">
    <property type="entry name" value="NAT_SF"/>
    <property type="match status" value="1"/>
</dbReference>
<reference evidence="2" key="1">
    <citation type="journal article" name="DNA Res.">
        <title>The physiological potential of anammox bacteria as revealed by their core genome structure.</title>
        <authorList>
            <person name="Okubo T."/>
            <person name="Toyoda A."/>
            <person name="Fukuhara K."/>
            <person name="Uchiyama I."/>
            <person name="Harigaya Y."/>
            <person name="Kuroiwa M."/>
            <person name="Suzuki T."/>
            <person name="Murakami Y."/>
            <person name="Suwa Y."/>
            <person name="Takami H."/>
        </authorList>
    </citation>
    <scope>NUCLEOTIDE SEQUENCE</scope>
    <source>
        <strain evidence="2">317325-2</strain>
    </source>
</reference>
<evidence type="ECO:0000259" key="1">
    <source>
        <dbReference type="PROSITE" id="PS51186"/>
    </source>
</evidence>
<dbReference type="Gene3D" id="3.40.630.30">
    <property type="match status" value="1"/>
</dbReference>
<dbReference type="KEGG" id="npy:NPRO_12730"/>
<evidence type="ECO:0000313" key="2">
    <source>
        <dbReference type="EMBL" id="BBO23678.1"/>
    </source>
</evidence>
<protein>
    <submittedName>
        <fullName evidence="2">Acetyltransferase GNAT family</fullName>
    </submittedName>
</protein>
<gene>
    <name evidence="2" type="ORF">NPRO_12730</name>
</gene>
<dbReference type="GO" id="GO:0016747">
    <property type="term" value="F:acyltransferase activity, transferring groups other than amino-acyl groups"/>
    <property type="evidence" value="ECO:0007669"/>
    <property type="project" value="InterPro"/>
</dbReference>
<evidence type="ECO:0000313" key="3">
    <source>
        <dbReference type="Proteomes" id="UP000662873"/>
    </source>
</evidence>
<dbReference type="EMBL" id="AP021858">
    <property type="protein sequence ID" value="BBO23678.1"/>
    <property type="molecule type" value="Genomic_DNA"/>
</dbReference>
<feature type="domain" description="N-acetyltransferase" evidence="1">
    <location>
        <begin position="1"/>
        <end position="133"/>
    </location>
</feature>
<keyword evidence="2" id="KW-0808">Transferase</keyword>
<proteinExistence type="predicted"/>
<dbReference type="AlphaFoldDB" id="A0A809RAJ5"/>
<organism evidence="2 3">
    <name type="scientific">Candidatus Nitrosymbiomonas proteolyticus</name>
    <dbReference type="NCBI Taxonomy" id="2608984"/>
    <lineage>
        <taxon>Bacteria</taxon>
        <taxon>Bacillati</taxon>
        <taxon>Armatimonadota</taxon>
        <taxon>Armatimonadota incertae sedis</taxon>
        <taxon>Candidatus Nitrosymbiomonas</taxon>
    </lineage>
</organism>
<dbReference type="Proteomes" id="UP000662873">
    <property type="component" value="Chromosome"/>
</dbReference>
<dbReference type="InterPro" id="IPR000182">
    <property type="entry name" value="GNAT_dom"/>
</dbReference>
<accession>A0A809RAJ5</accession>